<evidence type="ECO:0000256" key="3">
    <source>
        <dbReference type="ARBA" id="ARBA00007985"/>
    </source>
</evidence>
<evidence type="ECO:0000256" key="1">
    <source>
        <dbReference type="ARBA" id="ARBA00003726"/>
    </source>
</evidence>
<dbReference type="AlphaFoldDB" id="A0A517T5N8"/>
<evidence type="ECO:0000256" key="8">
    <source>
        <dbReference type="PIRNR" id="PIRNR001361"/>
    </source>
</evidence>
<evidence type="ECO:0000256" key="7">
    <source>
        <dbReference type="ARBA" id="ARBA00047508"/>
    </source>
</evidence>
<dbReference type="FunFam" id="3.20.20.70:FF:000005">
    <property type="entry name" value="Phospho-2-dehydro-3-deoxyheptonate aldolase"/>
    <property type="match status" value="1"/>
</dbReference>
<dbReference type="GO" id="GO:0005737">
    <property type="term" value="C:cytoplasm"/>
    <property type="evidence" value="ECO:0007669"/>
    <property type="project" value="TreeGrafter"/>
</dbReference>
<dbReference type="GO" id="GO:0003849">
    <property type="term" value="F:3-deoxy-7-phosphoheptulonate synthase activity"/>
    <property type="evidence" value="ECO:0007669"/>
    <property type="project" value="UniProtKB-EC"/>
</dbReference>
<proteinExistence type="inferred from homology"/>
<sequence length="353" mass="38305">MQRTSDLNVRSTQQLIAPADLLKQEPASETAIATVINGRKSVIDVLEGKDQRLLTVVGPCSIHDRKMAIEYATRLKALADKVSDRMLIVMRVYFEKPRTTVGWKGLINDPHLNDTFDVHTGLALARQILLEINELGLPVATEMLEPITPQYISDLVTLASIGARTTESPTHRQMASGLSMPVGYKNGTDGSVSTAINAMLASQEPHSFLGIDAEGKTCVIHTKGNPWGHLILRGGNDGPNYDAESVAAASALLEKNNLSPRFVIDCSHANSSKDFSKQPEVWNAVLDQRLSGTNAITGMMLESNLHEGNQKLKDPADLEYGVSITDACLGWEQTEELLLTAYEKMSDAAVGAV</sequence>
<dbReference type="KEGG" id="chya:V22_09120"/>
<reference evidence="10 11" key="1">
    <citation type="submission" date="2019-02" db="EMBL/GenBank/DDBJ databases">
        <title>Deep-cultivation of Planctomycetes and their phenomic and genomic characterization uncovers novel biology.</title>
        <authorList>
            <person name="Wiegand S."/>
            <person name="Jogler M."/>
            <person name="Boedeker C."/>
            <person name="Pinto D."/>
            <person name="Vollmers J."/>
            <person name="Rivas-Marin E."/>
            <person name="Kohn T."/>
            <person name="Peeters S.H."/>
            <person name="Heuer A."/>
            <person name="Rast P."/>
            <person name="Oberbeckmann S."/>
            <person name="Bunk B."/>
            <person name="Jeske O."/>
            <person name="Meyerdierks A."/>
            <person name="Storesund J.E."/>
            <person name="Kallscheuer N."/>
            <person name="Luecker S."/>
            <person name="Lage O.M."/>
            <person name="Pohl T."/>
            <person name="Merkel B.J."/>
            <person name="Hornburger P."/>
            <person name="Mueller R.-W."/>
            <person name="Bruemmer F."/>
            <person name="Labrenz M."/>
            <person name="Spormann A.M."/>
            <person name="Op den Camp H."/>
            <person name="Overmann J."/>
            <person name="Amann R."/>
            <person name="Jetten M.S.M."/>
            <person name="Mascher T."/>
            <person name="Medema M.H."/>
            <person name="Devos D.P."/>
            <person name="Kaster A.-K."/>
            <person name="Ovreas L."/>
            <person name="Rohde M."/>
            <person name="Galperin M.Y."/>
            <person name="Jogler C."/>
        </authorList>
    </citation>
    <scope>NUCLEOTIDE SEQUENCE [LARGE SCALE GENOMIC DNA]</scope>
    <source>
        <strain evidence="10 11">V22</strain>
    </source>
</reference>
<comment type="pathway">
    <text evidence="2 8">Metabolic intermediate biosynthesis; chorismate biosynthesis; chorismate from D-erythrose 4-phosphate and phosphoenolpyruvate: step 1/7.</text>
</comment>
<comment type="function">
    <text evidence="1 8">Stereospecific condensation of phosphoenolpyruvate (PEP) and D-erythrose-4-phosphate (E4P) giving rise to 3-deoxy-D-arabino-heptulosonate-7-phosphate (DAHP).</text>
</comment>
<keyword evidence="6 8" id="KW-0057">Aromatic amino acid biosynthesis</keyword>
<dbReference type="EMBL" id="CP036316">
    <property type="protein sequence ID" value="QDT63687.1"/>
    <property type="molecule type" value="Genomic_DNA"/>
</dbReference>
<dbReference type="NCBIfam" id="NF009395">
    <property type="entry name" value="PRK12755.1"/>
    <property type="match status" value="1"/>
</dbReference>
<dbReference type="SUPFAM" id="SSF51569">
    <property type="entry name" value="Aldolase"/>
    <property type="match status" value="1"/>
</dbReference>
<evidence type="ECO:0000256" key="5">
    <source>
        <dbReference type="ARBA" id="ARBA00022679"/>
    </source>
</evidence>
<dbReference type="OrthoDB" id="9807331at2"/>
<dbReference type="InterPro" id="IPR006219">
    <property type="entry name" value="DAHP_synth_1"/>
</dbReference>
<keyword evidence="5 8" id="KW-0808">Transferase</keyword>
<dbReference type="UniPathway" id="UPA00053">
    <property type="reaction ID" value="UER00084"/>
</dbReference>
<dbReference type="GO" id="GO:0042802">
    <property type="term" value="F:identical protein binding"/>
    <property type="evidence" value="ECO:0007669"/>
    <property type="project" value="UniProtKB-ARBA"/>
</dbReference>
<dbReference type="GO" id="GO:0009423">
    <property type="term" value="P:chorismate biosynthetic process"/>
    <property type="evidence" value="ECO:0007669"/>
    <property type="project" value="UniProtKB-UniPathway"/>
</dbReference>
<dbReference type="GO" id="GO:0009073">
    <property type="term" value="P:aromatic amino acid family biosynthetic process"/>
    <property type="evidence" value="ECO:0007669"/>
    <property type="project" value="UniProtKB-KW"/>
</dbReference>
<dbReference type="EC" id="2.5.1.54" evidence="8"/>
<dbReference type="Proteomes" id="UP000319976">
    <property type="component" value="Chromosome"/>
</dbReference>
<dbReference type="NCBIfam" id="TIGR00034">
    <property type="entry name" value="aroFGH"/>
    <property type="match status" value="1"/>
</dbReference>
<dbReference type="RefSeq" id="WP_145260197.1">
    <property type="nucleotide sequence ID" value="NZ_CP036316.1"/>
</dbReference>
<evidence type="ECO:0000256" key="4">
    <source>
        <dbReference type="ARBA" id="ARBA00022605"/>
    </source>
</evidence>
<evidence type="ECO:0000259" key="9">
    <source>
        <dbReference type="Pfam" id="PF00793"/>
    </source>
</evidence>
<feature type="domain" description="DAHP synthetase I/KDSA" evidence="9">
    <location>
        <begin position="40"/>
        <end position="337"/>
    </location>
</feature>
<evidence type="ECO:0000256" key="6">
    <source>
        <dbReference type="ARBA" id="ARBA00023141"/>
    </source>
</evidence>
<dbReference type="GO" id="GO:0008652">
    <property type="term" value="P:amino acid biosynthetic process"/>
    <property type="evidence" value="ECO:0007669"/>
    <property type="project" value="UniProtKB-KW"/>
</dbReference>
<accession>A0A517T5N8</accession>
<dbReference type="InterPro" id="IPR013785">
    <property type="entry name" value="Aldolase_TIM"/>
</dbReference>
<evidence type="ECO:0000313" key="11">
    <source>
        <dbReference type="Proteomes" id="UP000319976"/>
    </source>
</evidence>
<dbReference type="PANTHER" id="PTHR21225">
    <property type="entry name" value="PHOSPHO-2-DEHYDRO-3-DEOXYHEPTONATE ALDOLASE DAHP SYNTHETASE"/>
    <property type="match status" value="1"/>
</dbReference>
<dbReference type="PIRSF" id="PIRSF001361">
    <property type="entry name" value="DAHP_synthase"/>
    <property type="match status" value="1"/>
</dbReference>
<keyword evidence="11" id="KW-1185">Reference proteome</keyword>
<organism evidence="10 11">
    <name type="scientific">Calycomorphotria hydatis</name>
    <dbReference type="NCBI Taxonomy" id="2528027"/>
    <lineage>
        <taxon>Bacteria</taxon>
        <taxon>Pseudomonadati</taxon>
        <taxon>Planctomycetota</taxon>
        <taxon>Planctomycetia</taxon>
        <taxon>Planctomycetales</taxon>
        <taxon>Planctomycetaceae</taxon>
        <taxon>Calycomorphotria</taxon>
    </lineage>
</organism>
<evidence type="ECO:0000256" key="2">
    <source>
        <dbReference type="ARBA" id="ARBA00004688"/>
    </source>
</evidence>
<dbReference type="PANTHER" id="PTHR21225:SF12">
    <property type="entry name" value="PHOSPHO-2-DEHYDRO-3-DEOXYHEPTONATE ALDOLASE, TYROSINE-INHIBITED"/>
    <property type="match status" value="1"/>
</dbReference>
<name>A0A517T5N8_9PLAN</name>
<comment type="catalytic activity">
    <reaction evidence="7 8">
        <text>D-erythrose 4-phosphate + phosphoenolpyruvate + H2O = 7-phospho-2-dehydro-3-deoxy-D-arabino-heptonate + phosphate</text>
        <dbReference type="Rhea" id="RHEA:14717"/>
        <dbReference type="ChEBI" id="CHEBI:15377"/>
        <dbReference type="ChEBI" id="CHEBI:16897"/>
        <dbReference type="ChEBI" id="CHEBI:43474"/>
        <dbReference type="ChEBI" id="CHEBI:58394"/>
        <dbReference type="ChEBI" id="CHEBI:58702"/>
        <dbReference type="EC" id="2.5.1.54"/>
    </reaction>
</comment>
<protein>
    <recommendedName>
        <fullName evidence="8">Phospho-2-dehydro-3-deoxyheptonate aldolase</fullName>
        <ecNumber evidence="8">2.5.1.54</ecNumber>
    </recommendedName>
</protein>
<dbReference type="InterPro" id="IPR006218">
    <property type="entry name" value="DAHP1/KDSA"/>
</dbReference>
<comment type="similarity">
    <text evidence="3 8">Belongs to the class-I DAHP synthase family.</text>
</comment>
<gene>
    <name evidence="10" type="primary">aroF_1</name>
    <name evidence="10" type="ORF">V22_09120</name>
</gene>
<dbReference type="Gene3D" id="3.20.20.70">
    <property type="entry name" value="Aldolase class I"/>
    <property type="match status" value="1"/>
</dbReference>
<evidence type="ECO:0000313" key="10">
    <source>
        <dbReference type="EMBL" id="QDT63687.1"/>
    </source>
</evidence>
<dbReference type="Pfam" id="PF00793">
    <property type="entry name" value="DAHP_synth_1"/>
    <property type="match status" value="1"/>
</dbReference>
<keyword evidence="4 8" id="KW-0028">Amino-acid biosynthesis</keyword>